<dbReference type="OrthoDB" id="1737049at2759"/>
<evidence type="ECO:0000256" key="1">
    <source>
        <dbReference type="ARBA" id="ARBA00004123"/>
    </source>
</evidence>
<feature type="domain" description="ENT" evidence="4">
    <location>
        <begin position="111"/>
        <end position="198"/>
    </location>
</feature>
<feature type="compositionally biased region" description="Basic residues" evidence="3">
    <location>
        <begin position="1"/>
        <end position="11"/>
    </location>
</feature>
<dbReference type="Proteomes" id="UP000652761">
    <property type="component" value="Unassembled WGS sequence"/>
</dbReference>
<dbReference type="GO" id="GO:0050832">
    <property type="term" value="P:defense response to fungus"/>
    <property type="evidence" value="ECO:0007669"/>
    <property type="project" value="InterPro"/>
</dbReference>
<feature type="region of interest" description="Disordered" evidence="3">
    <location>
        <begin position="1"/>
        <end position="23"/>
    </location>
</feature>
<sequence length="353" mass="39602">MGGKGCGKRPRTVLGSERREGPSLRGGDWWRGCHHQSVGVDFAKGYWSILQPHSAEGEAMMAVSVSVSARFFIKNPAETIDYLPRSSEVQLPAALRIMSEMETHQLHLTEMELQIHHVETEAYSAVLRAFITQSDVLSWGKEALISELRKELRVSDVEHREILAKVKADNSIKTLRKLHKGAGPQEEQINIPHKRLKSAHTTLSSSPRHLPHVQPSLGAVASAMEHFRDDQLDNSRAIVASQANMRQGGNILMSGPHTFEIRSTEELIHEVERICGGKNPDPHKVERARLILKEHERALVEAISKLADVPDDDDPPNPRQPQTSYDELKRNEHGINNVVYEQPGGLGPYYKRH</sequence>
<keyword evidence="6" id="KW-1185">Reference proteome</keyword>
<accession>A0A843XA27</accession>
<dbReference type="Pfam" id="PF03735">
    <property type="entry name" value="ENT"/>
    <property type="match status" value="1"/>
</dbReference>
<evidence type="ECO:0000313" key="6">
    <source>
        <dbReference type="Proteomes" id="UP000652761"/>
    </source>
</evidence>
<dbReference type="EMBL" id="NMUH01006857">
    <property type="protein sequence ID" value="MQM16128.1"/>
    <property type="molecule type" value="Genomic_DNA"/>
</dbReference>
<protein>
    <recommendedName>
        <fullName evidence="4">ENT domain-containing protein</fullName>
    </recommendedName>
</protein>
<dbReference type="InterPro" id="IPR036142">
    <property type="entry name" value="ENT_dom-like_sf"/>
</dbReference>
<keyword evidence="2" id="KW-0539">Nucleus</keyword>
<dbReference type="AlphaFoldDB" id="A0A843XA27"/>
<evidence type="ECO:0000259" key="4">
    <source>
        <dbReference type="PROSITE" id="PS51138"/>
    </source>
</evidence>
<reference evidence="5" key="1">
    <citation type="submission" date="2017-07" db="EMBL/GenBank/DDBJ databases">
        <title>Taro Niue Genome Assembly and Annotation.</title>
        <authorList>
            <person name="Atibalentja N."/>
            <person name="Keating K."/>
            <person name="Fields C.J."/>
        </authorList>
    </citation>
    <scope>NUCLEOTIDE SEQUENCE</scope>
    <source>
        <strain evidence="5">Niue_2</strain>
        <tissue evidence="5">Leaf</tissue>
    </source>
</reference>
<dbReference type="PANTHER" id="PTHR33432:SF22">
    <property type="entry name" value="OS10G0436850 PROTEIN"/>
    <property type="match status" value="1"/>
</dbReference>
<proteinExistence type="predicted"/>
<dbReference type="SUPFAM" id="SSF158639">
    <property type="entry name" value="ENT-like"/>
    <property type="match status" value="1"/>
</dbReference>
<gene>
    <name evidence="5" type="ORF">Taro_049083</name>
</gene>
<comment type="caution">
    <text evidence="5">The sequence shown here is derived from an EMBL/GenBank/DDBJ whole genome shotgun (WGS) entry which is preliminary data.</text>
</comment>
<dbReference type="GO" id="GO:0005634">
    <property type="term" value="C:nucleus"/>
    <property type="evidence" value="ECO:0007669"/>
    <property type="project" value="UniProtKB-SubCell"/>
</dbReference>
<dbReference type="PANTHER" id="PTHR33432">
    <property type="entry name" value="PROTEIN EMSY-LIKE 4"/>
    <property type="match status" value="1"/>
</dbReference>
<evidence type="ECO:0000313" key="5">
    <source>
        <dbReference type="EMBL" id="MQM16128.1"/>
    </source>
</evidence>
<dbReference type="InterPro" id="IPR005491">
    <property type="entry name" value="ENT_dom"/>
</dbReference>
<organism evidence="5 6">
    <name type="scientific">Colocasia esculenta</name>
    <name type="common">Wild taro</name>
    <name type="synonym">Arum esculentum</name>
    <dbReference type="NCBI Taxonomy" id="4460"/>
    <lineage>
        <taxon>Eukaryota</taxon>
        <taxon>Viridiplantae</taxon>
        <taxon>Streptophyta</taxon>
        <taxon>Embryophyta</taxon>
        <taxon>Tracheophyta</taxon>
        <taxon>Spermatophyta</taxon>
        <taxon>Magnoliopsida</taxon>
        <taxon>Liliopsida</taxon>
        <taxon>Araceae</taxon>
        <taxon>Aroideae</taxon>
        <taxon>Colocasieae</taxon>
        <taxon>Colocasia</taxon>
    </lineage>
</organism>
<dbReference type="Gene3D" id="1.10.1240.40">
    <property type="entry name" value="ENT domain"/>
    <property type="match status" value="1"/>
</dbReference>
<evidence type="ECO:0000256" key="2">
    <source>
        <dbReference type="ARBA" id="ARBA00023242"/>
    </source>
</evidence>
<feature type="region of interest" description="Disordered" evidence="3">
    <location>
        <begin position="307"/>
        <end position="353"/>
    </location>
</feature>
<dbReference type="PROSITE" id="PS51138">
    <property type="entry name" value="ENT"/>
    <property type="match status" value="1"/>
</dbReference>
<comment type="subcellular location">
    <subcellularLocation>
        <location evidence="1">Nucleus</location>
    </subcellularLocation>
</comment>
<evidence type="ECO:0000256" key="3">
    <source>
        <dbReference type="SAM" id="MobiDB-lite"/>
    </source>
</evidence>
<dbReference type="SMART" id="SM01191">
    <property type="entry name" value="ENT"/>
    <property type="match status" value="1"/>
</dbReference>
<dbReference type="InterPro" id="IPR033485">
    <property type="entry name" value="EMSY-LIKE_plant"/>
</dbReference>
<name>A0A843XA27_COLES</name>